<proteinExistence type="predicted"/>
<dbReference type="Proteomes" id="UP000095214">
    <property type="component" value="Chromosome"/>
</dbReference>
<dbReference type="InterPro" id="IPR051606">
    <property type="entry name" value="Polyketide_Oxido-like"/>
</dbReference>
<dbReference type="STRING" id="178339.BH719_05985"/>
<name>A0A1D8B2T1_9ACTO</name>
<reference evidence="2 3" key="1">
    <citation type="submission" date="2016-09" db="EMBL/GenBank/DDBJ databases">
        <title>Complete genome sequence of Actinomyces hongkongensis HKU8.</title>
        <authorList>
            <person name="Gao Y.-X."/>
            <person name="Zhou Y.-Y."/>
            <person name="Xie Y."/>
            <person name="Wang M."/>
            <person name="Wang S.-J."/>
            <person name="Shen S.-G."/>
        </authorList>
    </citation>
    <scope>NUCLEOTIDE SEQUENCE [LARGE SCALE GENOMIC DNA]</scope>
    <source>
        <strain evidence="2 3">HKU8</strain>
    </source>
</reference>
<gene>
    <name evidence="2" type="ORF">BH719_05985</name>
</gene>
<evidence type="ECO:0000259" key="1">
    <source>
        <dbReference type="Pfam" id="PF13460"/>
    </source>
</evidence>
<dbReference type="SUPFAM" id="SSF51735">
    <property type="entry name" value="NAD(P)-binding Rossmann-fold domains"/>
    <property type="match status" value="1"/>
</dbReference>
<dbReference type="InterPro" id="IPR016040">
    <property type="entry name" value="NAD(P)-bd_dom"/>
</dbReference>
<accession>A0A1D8B2T1</accession>
<dbReference type="PANTHER" id="PTHR43355">
    <property type="entry name" value="FLAVIN REDUCTASE (NADPH)"/>
    <property type="match status" value="1"/>
</dbReference>
<dbReference type="Pfam" id="PF13460">
    <property type="entry name" value="NAD_binding_10"/>
    <property type="match status" value="1"/>
</dbReference>
<dbReference type="PANTHER" id="PTHR43355:SF2">
    <property type="entry name" value="FLAVIN REDUCTASE (NADPH)"/>
    <property type="match status" value="1"/>
</dbReference>
<keyword evidence="3" id="KW-1185">Reference proteome</keyword>
<evidence type="ECO:0000313" key="3">
    <source>
        <dbReference type="Proteomes" id="UP000095214"/>
    </source>
</evidence>
<dbReference type="GO" id="GO:0016646">
    <property type="term" value="F:oxidoreductase activity, acting on the CH-NH group of donors, NAD or NADP as acceptor"/>
    <property type="evidence" value="ECO:0007669"/>
    <property type="project" value="TreeGrafter"/>
</dbReference>
<dbReference type="Gene3D" id="3.40.50.720">
    <property type="entry name" value="NAD(P)-binding Rossmann-like Domain"/>
    <property type="match status" value="1"/>
</dbReference>
<sequence>MKTILVLGATGRTGRSVLKHRPDGATMYAAVRRAGPGAPLPEGADAPRVVDIEDQASLSAALEGVDTVINAIRLRGDIAATALVGLHQSIVAARDTSRDLHVVHVGGAGSLRVGGGRRFWQAPGFPAATLPRGIGHARLRDYLEQYERGCRWAYLIPPPRFDPDGPFRGRYARIAAGGGEREFVDDGISYEDFAVALIDAVVGAWRGVWLIGGDGAPESP</sequence>
<protein>
    <submittedName>
        <fullName evidence="2">NADH(P)-binding protein</fullName>
    </submittedName>
</protein>
<dbReference type="InterPro" id="IPR036291">
    <property type="entry name" value="NAD(P)-bd_dom_sf"/>
</dbReference>
<dbReference type="KEGG" id="phon:BH719_05985"/>
<dbReference type="EMBL" id="CP017298">
    <property type="protein sequence ID" value="AOS47451.1"/>
    <property type="molecule type" value="Genomic_DNA"/>
</dbReference>
<evidence type="ECO:0000313" key="2">
    <source>
        <dbReference type="EMBL" id="AOS47451.1"/>
    </source>
</evidence>
<feature type="domain" description="NAD(P)-binding" evidence="1">
    <location>
        <begin position="8"/>
        <end position="200"/>
    </location>
</feature>
<dbReference type="OrthoDB" id="3191258at2"/>
<dbReference type="AlphaFoldDB" id="A0A1D8B2T1"/>
<organism evidence="2 3">
    <name type="scientific">Pauljensenia hongkongensis</name>
    <dbReference type="NCBI Taxonomy" id="178339"/>
    <lineage>
        <taxon>Bacteria</taxon>
        <taxon>Bacillati</taxon>
        <taxon>Actinomycetota</taxon>
        <taxon>Actinomycetes</taxon>
        <taxon>Actinomycetales</taxon>
        <taxon>Actinomycetaceae</taxon>
        <taxon>Pauljensenia</taxon>
    </lineage>
</organism>